<evidence type="ECO:0008006" key="5">
    <source>
        <dbReference type="Google" id="ProtNLM"/>
    </source>
</evidence>
<keyword evidence="2" id="KW-0812">Transmembrane</keyword>
<organism evidence="3 4">
    <name type="scientific">Actinomycetospora atypica</name>
    <dbReference type="NCBI Taxonomy" id="1290095"/>
    <lineage>
        <taxon>Bacteria</taxon>
        <taxon>Bacillati</taxon>
        <taxon>Actinomycetota</taxon>
        <taxon>Actinomycetes</taxon>
        <taxon>Pseudonocardiales</taxon>
        <taxon>Pseudonocardiaceae</taxon>
        <taxon>Actinomycetospora</taxon>
    </lineage>
</organism>
<accession>A0ABV9YJ55</accession>
<reference evidence="4" key="1">
    <citation type="journal article" date="2019" name="Int. J. Syst. Evol. Microbiol.">
        <title>The Global Catalogue of Microorganisms (GCM) 10K type strain sequencing project: providing services to taxonomists for standard genome sequencing and annotation.</title>
        <authorList>
            <consortium name="The Broad Institute Genomics Platform"/>
            <consortium name="The Broad Institute Genome Sequencing Center for Infectious Disease"/>
            <person name="Wu L."/>
            <person name="Ma J."/>
        </authorList>
    </citation>
    <scope>NUCLEOTIDE SEQUENCE [LARGE SCALE GENOMIC DNA]</scope>
    <source>
        <strain evidence="4">CGMCC 4.7093</strain>
    </source>
</reference>
<comment type="caution">
    <text evidence="3">The sequence shown here is derived from an EMBL/GenBank/DDBJ whole genome shotgun (WGS) entry which is preliminary data.</text>
</comment>
<evidence type="ECO:0000313" key="4">
    <source>
        <dbReference type="Proteomes" id="UP001595947"/>
    </source>
</evidence>
<gene>
    <name evidence="3" type="ORF">ACFPBZ_06875</name>
</gene>
<dbReference type="Proteomes" id="UP001595947">
    <property type="component" value="Unassembled WGS sequence"/>
</dbReference>
<feature type="transmembrane region" description="Helical" evidence="2">
    <location>
        <begin position="44"/>
        <end position="68"/>
    </location>
</feature>
<sequence length="208" mass="20616">MSTAYETGQAGNGRPTNEPDGRGPRHTNAPRPERMQDRVHWGPVWAGVLVALPVFLVLQLLFFALGILDLGTDGEGQGTAASIVSAVLALIAFFVGGLMAGSTAASRDSDEGLLHGVLTWAVGIVSILGLALLGAGALLGSLSSVAGQLGGQAGQAGQAAGQTAGQIDPAQALEAAQQGAGWAALALGLTVLASALGGMVGQKIGSKS</sequence>
<dbReference type="EMBL" id="JBHSIV010000005">
    <property type="protein sequence ID" value="MFC5061922.1"/>
    <property type="molecule type" value="Genomic_DNA"/>
</dbReference>
<evidence type="ECO:0000256" key="2">
    <source>
        <dbReference type="SAM" id="Phobius"/>
    </source>
</evidence>
<evidence type="ECO:0000313" key="3">
    <source>
        <dbReference type="EMBL" id="MFC5061922.1"/>
    </source>
</evidence>
<feature type="transmembrane region" description="Helical" evidence="2">
    <location>
        <begin position="80"/>
        <end position="101"/>
    </location>
</feature>
<proteinExistence type="predicted"/>
<dbReference type="RefSeq" id="WP_378035274.1">
    <property type="nucleotide sequence ID" value="NZ_JBHSIV010000005.1"/>
</dbReference>
<feature type="region of interest" description="Disordered" evidence="1">
    <location>
        <begin position="1"/>
        <end position="34"/>
    </location>
</feature>
<evidence type="ECO:0000256" key="1">
    <source>
        <dbReference type="SAM" id="MobiDB-lite"/>
    </source>
</evidence>
<feature type="transmembrane region" description="Helical" evidence="2">
    <location>
        <begin position="179"/>
        <end position="200"/>
    </location>
</feature>
<name>A0ABV9YJ55_9PSEU</name>
<keyword evidence="2" id="KW-0472">Membrane</keyword>
<protein>
    <recommendedName>
        <fullName evidence="5">Permease</fullName>
    </recommendedName>
</protein>
<feature type="transmembrane region" description="Helical" evidence="2">
    <location>
        <begin position="113"/>
        <end position="139"/>
    </location>
</feature>
<keyword evidence="2" id="KW-1133">Transmembrane helix</keyword>
<keyword evidence="4" id="KW-1185">Reference proteome</keyword>